<accession>A0A2S7K5K1</accession>
<dbReference type="RefSeq" id="WP_104828972.1">
    <property type="nucleotide sequence ID" value="NZ_PJCH01000005.1"/>
</dbReference>
<dbReference type="Gene3D" id="1.10.238.10">
    <property type="entry name" value="EF-hand"/>
    <property type="match status" value="1"/>
</dbReference>
<dbReference type="InterPro" id="IPR011992">
    <property type="entry name" value="EF-hand-dom_pair"/>
</dbReference>
<feature type="compositionally biased region" description="Basic and acidic residues" evidence="1">
    <location>
        <begin position="50"/>
        <end position="69"/>
    </location>
</feature>
<evidence type="ECO:0000259" key="3">
    <source>
        <dbReference type="PROSITE" id="PS50222"/>
    </source>
</evidence>
<feature type="signal peptide" evidence="2">
    <location>
        <begin position="1"/>
        <end position="25"/>
    </location>
</feature>
<gene>
    <name evidence="4" type="ORF">CW354_05035</name>
</gene>
<dbReference type="InterPro" id="IPR018247">
    <property type="entry name" value="EF_Hand_1_Ca_BS"/>
</dbReference>
<evidence type="ECO:0000313" key="5">
    <source>
        <dbReference type="Proteomes" id="UP000239504"/>
    </source>
</evidence>
<evidence type="ECO:0000256" key="2">
    <source>
        <dbReference type="SAM" id="SignalP"/>
    </source>
</evidence>
<organism evidence="4 5">
    <name type="scientific">Hyphococcus luteus</name>
    <dbReference type="NCBI Taxonomy" id="2058213"/>
    <lineage>
        <taxon>Bacteria</taxon>
        <taxon>Pseudomonadati</taxon>
        <taxon>Pseudomonadota</taxon>
        <taxon>Alphaproteobacteria</taxon>
        <taxon>Parvularculales</taxon>
        <taxon>Parvularculaceae</taxon>
        <taxon>Hyphococcus</taxon>
    </lineage>
</organism>
<proteinExistence type="predicted"/>
<dbReference type="Proteomes" id="UP000239504">
    <property type="component" value="Unassembled WGS sequence"/>
</dbReference>
<keyword evidence="5" id="KW-1185">Reference proteome</keyword>
<evidence type="ECO:0000256" key="1">
    <source>
        <dbReference type="SAM" id="MobiDB-lite"/>
    </source>
</evidence>
<dbReference type="EMBL" id="PJCH01000005">
    <property type="protein sequence ID" value="PQA87728.1"/>
    <property type="molecule type" value="Genomic_DNA"/>
</dbReference>
<sequence length="212" mass="23912">MRNSLLKFTAVAGSAFLLSLSPAFAQGGHGGGGGGAGGAALRSTPTMSQPDRDRMKDQDRDKDFDRDMDRDRDRDRLKDMDRDRLYLGAKDRIRLHDHDGDKKLNQSEFNEWRAGAFDAIAPDGKGFTLQQYQAVRLGPGPQGSSNTARRQQMQERADLRKTERFRVMDGNGDGVVTRNEFMKFGNLYYLEADRNDDGMVSEKELNQYHRGM</sequence>
<dbReference type="GO" id="GO:0005509">
    <property type="term" value="F:calcium ion binding"/>
    <property type="evidence" value="ECO:0007669"/>
    <property type="project" value="InterPro"/>
</dbReference>
<dbReference type="Pfam" id="PF13202">
    <property type="entry name" value="EF-hand_5"/>
    <property type="match status" value="1"/>
</dbReference>
<dbReference type="OrthoDB" id="5470953at2"/>
<dbReference type="PROSITE" id="PS00018">
    <property type="entry name" value="EF_HAND_1"/>
    <property type="match status" value="3"/>
</dbReference>
<feature type="compositionally biased region" description="Gly residues" evidence="1">
    <location>
        <begin position="29"/>
        <end position="38"/>
    </location>
</feature>
<feature type="domain" description="EF-hand" evidence="3">
    <location>
        <begin position="156"/>
        <end position="191"/>
    </location>
</feature>
<name>A0A2S7K5K1_9PROT</name>
<comment type="caution">
    <text evidence="4">The sequence shown here is derived from an EMBL/GenBank/DDBJ whole genome shotgun (WGS) entry which is preliminary data.</text>
</comment>
<feature type="chain" id="PRO_5015660776" description="EF-hand domain-containing protein" evidence="2">
    <location>
        <begin position="26"/>
        <end position="212"/>
    </location>
</feature>
<protein>
    <recommendedName>
        <fullName evidence="3">EF-hand domain-containing protein</fullName>
    </recommendedName>
</protein>
<dbReference type="AlphaFoldDB" id="A0A2S7K5K1"/>
<keyword evidence="2" id="KW-0732">Signal</keyword>
<dbReference type="PROSITE" id="PS50222">
    <property type="entry name" value="EF_HAND_2"/>
    <property type="match status" value="1"/>
</dbReference>
<reference evidence="4 5" key="1">
    <citation type="submission" date="2017-12" db="EMBL/GenBank/DDBJ databases">
        <authorList>
            <person name="Hurst M.R.H."/>
        </authorList>
    </citation>
    <scope>NUCLEOTIDE SEQUENCE [LARGE SCALE GENOMIC DNA]</scope>
    <source>
        <strain evidence="4 5">SY-3-19</strain>
    </source>
</reference>
<dbReference type="SUPFAM" id="SSF47473">
    <property type="entry name" value="EF-hand"/>
    <property type="match status" value="1"/>
</dbReference>
<dbReference type="InterPro" id="IPR002048">
    <property type="entry name" value="EF_hand_dom"/>
</dbReference>
<evidence type="ECO:0000313" key="4">
    <source>
        <dbReference type="EMBL" id="PQA87728.1"/>
    </source>
</evidence>
<feature type="region of interest" description="Disordered" evidence="1">
    <location>
        <begin position="29"/>
        <end position="69"/>
    </location>
</feature>